<keyword evidence="2" id="KW-1133">Transmembrane helix</keyword>
<proteinExistence type="predicted"/>
<evidence type="ECO:0000313" key="3">
    <source>
        <dbReference type="EMBL" id="XCM83099.1"/>
    </source>
</evidence>
<evidence type="ECO:0000256" key="1">
    <source>
        <dbReference type="SAM" id="MobiDB-lite"/>
    </source>
</evidence>
<organism evidence="3">
    <name type="scientific">Kitasatospora camelliae</name>
    <dbReference type="NCBI Taxonomy" id="3156397"/>
    <lineage>
        <taxon>Bacteria</taxon>
        <taxon>Bacillati</taxon>
        <taxon>Actinomycetota</taxon>
        <taxon>Actinomycetes</taxon>
        <taxon>Kitasatosporales</taxon>
        <taxon>Streptomycetaceae</taxon>
        <taxon>Kitasatospora</taxon>
    </lineage>
</organism>
<protein>
    <submittedName>
        <fullName evidence="3">YoaK family protein</fullName>
    </submittedName>
</protein>
<dbReference type="Pfam" id="PF06912">
    <property type="entry name" value="DUF1275"/>
    <property type="match status" value="1"/>
</dbReference>
<feature type="transmembrane region" description="Helical" evidence="2">
    <location>
        <begin position="75"/>
        <end position="95"/>
    </location>
</feature>
<feature type="transmembrane region" description="Helical" evidence="2">
    <location>
        <begin position="48"/>
        <end position="68"/>
    </location>
</feature>
<feature type="transmembrane region" description="Helical" evidence="2">
    <location>
        <begin position="192"/>
        <end position="210"/>
    </location>
</feature>
<evidence type="ECO:0000256" key="2">
    <source>
        <dbReference type="SAM" id="Phobius"/>
    </source>
</evidence>
<dbReference type="PANTHER" id="PTHR37314:SF4">
    <property type="entry name" value="UPF0700 TRANSMEMBRANE PROTEIN YOAK"/>
    <property type="match status" value="1"/>
</dbReference>
<feature type="transmembrane region" description="Helical" evidence="2">
    <location>
        <begin position="12"/>
        <end position="36"/>
    </location>
</feature>
<keyword evidence="2" id="KW-0812">Transmembrane</keyword>
<keyword evidence="2" id="KW-0472">Membrane</keyword>
<name>A0AAU8K6Z0_9ACTN</name>
<dbReference type="RefSeq" id="WP_354644034.1">
    <property type="nucleotide sequence ID" value="NZ_CP159872.1"/>
</dbReference>
<dbReference type="EMBL" id="CP159872">
    <property type="protein sequence ID" value="XCM83099.1"/>
    <property type="molecule type" value="Genomic_DNA"/>
</dbReference>
<gene>
    <name evidence="3" type="ORF">ABWK59_31330</name>
</gene>
<sequence>MLTVTAGAVDATAFLGLGHAFAALATGNLLLLGFAAAGAQDISLVRPLLALAGFTVGAAVGDAAVDWLRDRGRRWFVLALLLEAAFLWTAAGYALSEDAAGRPDSRQSAVVFLLVAFAMGWRNRVTWEARIPDMPTTLVQMSLVKMVVDAMSLGRGGGGPAMPKVRRLATVVGMFAGGVCGAALVLNLGVGPALGVIAGSVTGTALLYAVGPWLRPPAARPPDSGWEGPGSTDPGPPGQLGARG</sequence>
<dbReference type="PANTHER" id="PTHR37314">
    <property type="entry name" value="SLR0142 PROTEIN"/>
    <property type="match status" value="1"/>
</dbReference>
<feature type="region of interest" description="Disordered" evidence="1">
    <location>
        <begin position="218"/>
        <end position="244"/>
    </location>
</feature>
<feature type="transmembrane region" description="Helical" evidence="2">
    <location>
        <begin position="168"/>
        <end position="186"/>
    </location>
</feature>
<accession>A0AAU8K6Z0</accession>
<dbReference type="InterPro" id="IPR010699">
    <property type="entry name" value="DUF1275"/>
</dbReference>
<dbReference type="AlphaFoldDB" id="A0AAU8K6Z0"/>
<feature type="transmembrane region" description="Helical" evidence="2">
    <location>
        <begin position="107"/>
        <end position="125"/>
    </location>
</feature>
<dbReference type="KEGG" id="kcm:ABWK59_31330"/>
<reference evidence="3" key="1">
    <citation type="submission" date="2024-06" db="EMBL/GenBank/DDBJ databases">
        <title>The genome sequences of Kitasatospora sp. strain HUAS MG31.</title>
        <authorList>
            <person name="Mo P."/>
        </authorList>
    </citation>
    <scope>NUCLEOTIDE SEQUENCE</scope>
    <source>
        <strain evidence="3">HUAS MG31</strain>
    </source>
</reference>